<dbReference type="GO" id="GO:0051082">
    <property type="term" value="F:unfolded protein binding"/>
    <property type="evidence" value="ECO:0007669"/>
    <property type="project" value="InterPro"/>
</dbReference>
<dbReference type="SUPFAM" id="SSF111384">
    <property type="entry name" value="OmpH-like"/>
    <property type="match status" value="1"/>
</dbReference>
<keyword evidence="6" id="KW-1185">Reference proteome</keyword>
<accession>A0A1I7N6X2</accession>
<dbReference type="GO" id="GO:0050821">
    <property type="term" value="P:protein stabilization"/>
    <property type="evidence" value="ECO:0007669"/>
    <property type="project" value="TreeGrafter"/>
</dbReference>
<keyword evidence="2 4" id="KW-0732">Signal</keyword>
<proteinExistence type="inferred from homology"/>
<dbReference type="SMART" id="SM00935">
    <property type="entry name" value="OmpH"/>
    <property type="match status" value="1"/>
</dbReference>
<evidence type="ECO:0000256" key="2">
    <source>
        <dbReference type="ARBA" id="ARBA00022729"/>
    </source>
</evidence>
<dbReference type="GO" id="GO:0005829">
    <property type="term" value="C:cytosol"/>
    <property type="evidence" value="ECO:0007669"/>
    <property type="project" value="TreeGrafter"/>
</dbReference>
<dbReference type="AlphaFoldDB" id="A0A1I7N6X2"/>
<dbReference type="EMBL" id="FPCJ01000001">
    <property type="protein sequence ID" value="SFV30422.1"/>
    <property type="molecule type" value="Genomic_DNA"/>
</dbReference>
<evidence type="ECO:0000256" key="1">
    <source>
        <dbReference type="ARBA" id="ARBA00009091"/>
    </source>
</evidence>
<protein>
    <submittedName>
        <fullName evidence="5">Periplasmic chaperone for outer membrane proteins Skp</fullName>
    </submittedName>
</protein>
<evidence type="ECO:0000256" key="3">
    <source>
        <dbReference type="SAM" id="Coils"/>
    </source>
</evidence>
<organism evidence="5 6">
    <name type="scientific">Thermoflavifilum thermophilum</name>
    <dbReference type="NCBI Taxonomy" id="1393122"/>
    <lineage>
        <taxon>Bacteria</taxon>
        <taxon>Pseudomonadati</taxon>
        <taxon>Bacteroidota</taxon>
        <taxon>Chitinophagia</taxon>
        <taxon>Chitinophagales</taxon>
        <taxon>Chitinophagaceae</taxon>
        <taxon>Thermoflavifilum</taxon>
    </lineage>
</organism>
<dbReference type="Pfam" id="PF03938">
    <property type="entry name" value="OmpH"/>
    <property type="match status" value="1"/>
</dbReference>
<keyword evidence="3" id="KW-0175">Coiled coil</keyword>
<feature type="signal peptide" evidence="4">
    <location>
        <begin position="1"/>
        <end position="22"/>
    </location>
</feature>
<feature type="coiled-coil region" evidence="3">
    <location>
        <begin position="52"/>
        <end position="112"/>
    </location>
</feature>
<dbReference type="Proteomes" id="UP000199537">
    <property type="component" value="Unassembled WGS sequence"/>
</dbReference>
<dbReference type="RefSeq" id="WP_092458009.1">
    <property type="nucleotide sequence ID" value="NZ_FPCJ01000001.1"/>
</dbReference>
<reference evidence="6" key="1">
    <citation type="submission" date="2016-10" db="EMBL/GenBank/DDBJ databases">
        <authorList>
            <person name="Varghese N."/>
            <person name="Submissions S."/>
        </authorList>
    </citation>
    <scope>NUCLEOTIDE SEQUENCE [LARGE SCALE GENOMIC DNA]</scope>
    <source>
        <strain evidence="6">DSM 14807</strain>
    </source>
</reference>
<dbReference type="OrthoDB" id="1524711at2"/>
<gene>
    <name evidence="5" type="ORF">SAMN05660895_0789</name>
</gene>
<dbReference type="InterPro" id="IPR005632">
    <property type="entry name" value="Chaperone_Skp"/>
</dbReference>
<dbReference type="STRING" id="1393122.SAMN05660895_0789"/>
<evidence type="ECO:0000313" key="5">
    <source>
        <dbReference type="EMBL" id="SFV30422.1"/>
    </source>
</evidence>
<dbReference type="PANTHER" id="PTHR35089:SF1">
    <property type="entry name" value="CHAPERONE PROTEIN SKP"/>
    <property type="match status" value="1"/>
</dbReference>
<dbReference type="InterPro" id="IPR024930">
    <property type="entry name" value="Skp_dom_sf"/>
</dbReference>
<sequence>MKKALMFCFLLGAMVCTLRTEAQVKIGYIDMQELIQSMPETKNADSALQKFANQLQQQIQSAQQEYQNKLIAFQQQADTLSDAIKEIRTRELSNMQKNLQDLSQAAQDSYQQKNQQLLQPIIEKAQKAVQEVAKEKGYTYVFNKQQDILIVAPSADDLLPAVKAKLGIK</sequence>
<feature type="chain" id="PRO_5011654002" evidence="4">
    <location>
        <begin position="23"/>
        <end position="169"/>
    </location>
</feature>
<dbReference type="PANTHER" id="PTHR35089">
    <property type="entry name" value="CHAPERONE PROTEIN SKP"/>
    <property type="match status" value="1"/>
</dbReference>
<evidence type="ECO:0000256" key="4">
    <source>
        <dbReference type="SAM" id="SignalP"/>
    </source>
</evidence>
<evidence type="ECO:0000313" key="6">
    <source>
        <dbReference type="Proteomes" id="UP000199537"/>
    </source>
</evidence>
<dbReference type="Gene3D" id="3.30.910.20">
    <property type="entry name" value="Skp domain"/>
    <property type="match status" value="1"/>
</dbReference>
<comment type="similarity">
    <text evidence="1">Belongs to the Skp family.</text>
</comment>
<name>A0A1I7N6X2_9BACT</name>